<accession>A0A5C7I718</accession>
<gene>
    <name evidence="2" type="ORF">EZV62_011931</name>
</gene>
<organism evidence="2 3">
    <name type="scientific">Acer yangbiense</name>
    <dbReference type="NCBI Taxonomy" id="1000413"/>
    <lineage>
        <taxon>Eukaryota</taxon>
        <taxon>Viridiplantae</taxon>
        <taxon>Streptophyta</taxon>
        <taxon>Embryophyta</taxon>
        <taxon>Tracheophyta</taxon>
        <taxon>Spermatophyta</taxon>
        <taxon>Magnoliopsida</taxon>
        <taxon>eudicotyledons</taxon>
        <taxon>Gunneridae</taxon>
        <taxon>Pentapetalae</taxon>
        <taxon>rosids</taxon>
        <taxon>malvids</taxon>
        <taxon>Sapindales</taxon>
        <taxon>Sapindaceae</taxon>
        <taxon>Hippocastanoideae</taxon>
        <taxon>Acereae</taxon>
        <taxon>Acer</taxon>
    </lineage>
</organism>
<comment type="caution">
    <text evidence="2">The sequence shown here is derived from an EMBL/GenBank/DDBJ whole genome shotgun (WGS) entry which is preliminary data.</text>
</comment>
<evidence type="ECO:0000313" key="2">
    <source>
        <dbReference type="EMBL" id="TXG64937.1"/>
    </source>
</evidence>
<protein>
    <submittedName>
        <fullName evidence="2">Uncharacterized protein</fullName>
    </submittedName>
</protein>
<dbReference type="Proteomes" id="UP000323000">
    <property type="component" value="Chromosome 4"/>
</dbReference>
<evidence type="ECO:0000313" key="3">
    <source>
        <dbReference type="Proteomes" id="UP000323000"/>
    </source>
</evidence>
<dbReference type="OrthoDB" id="1304043at2759"/>
<name>A0A5C7I718_9ROSI</name>
<proteinExistence type="predicted"/>
<feature type="region of interest" description="Disordered" evidence="1">
    <location>
        <begin position="1"/>
        <end position="27"/>
    </location>
</feature>
<evidence type="ECO:0000256" key="1">
    <source>
        <dbReference type="SAM" id="MobiDB-lite"/>
    </source>
</evidence>
<dbReference type="AlphaFoldDB" id="A0A5C7I718"/>
<reference evidence="3" key="1">
    <citation type="journal article" date="2019" name="Gigascience">
        <title>De novo genome assembly of the endangered Acer yangbiense, a plant species with extremely small populations endemic to Yunnan Province, China.</title>
        <authorList>
            <person name="Yang J."/>
            <person name="Wariss H.M."/>
            <person name="Tao L."/>
            <person name="Zhang R."/>
            <person name="Yun Q."/>
            <person name="Hollingsworth P."/>
            <person name="Dao Z."/>
            <person name="Luo G."/>
            <person name="Guo H."/>
            <person name="Ma Y."/>
            <person name="Sun W."/>
        </authorList>
    </citation>
    <scope>NUCLEOTIDE SEQUENCE [LARGE SCALE GENOMIC DNA]</scope>
    <source>
        <strain evidence="3">cv. Malutang</strain>
    </source>
</reference>
<keyword evidence="3" id="KW-1185">Reference proteome</keyword>
<feature type="region of interest" description="Disordered" evidence="1">
    <location>
        <begin position="98"/>
        <end position="133"/>
    </location>
</feature>
<sequence>MELKVNSSGGIGSSPKRSDYMLRSTRSRNQKTMMSNLMEAIAEINSSNGVVSESKENHGVVRMKIKVRKEDLRQMLQVMKNVNNNNKKQRLNVLRRKHHLRGNNINAGGKSGGGSRRRRRSWSPVLQSIPEEL</sequence>
<dbReference type="EMBL" id="VAHF01000004">
    <property type="protein sequence ID" value="TXG64937.1"/>
    <property type="molecule type" value="Genomic_DNA"/>
</dbReference>